<accession>A0AAD6WBI6</accession>
<organism evidence="2 3">
    <name type="scientific">Populus alba x Populus x berolinensis</name>
    <dbReference type="NCBI Taxonomy" id="444605"/>
    <lineage>
        <taxon>Eukaryota</taxon>
        <taxon>Viridiplantae</taxon>
        <taxon>Streptophyta</taxon>
        <taxon>Embryophyta</taxon>
        <taxon>Tracheophyta</taxon>
        <taxon>Spermatophyta</taxon>
        <taxon>Magnoliopsida</taxon>
        <taxon>eudicotyledons</taxon>
        <taxon>Gunneridae</taxon>
        <taxon>Pentapetalae</taxon>
        <taxon>rosids</taxon>
        <taxon>fabids</taxon>
        <taxon>Malpighiales</taxon>
        <taxon>Salicaceae</taxon>
        <taxon>Saliceae</taxon>
        <taxon>Populus</taxon>
    </lineage>
</organism>
<gene>
    <name evidence="2" type="ORF">NC653_005890</name>
</gene>
<reference evidence="2" key="1">
    <citation type="journal article" date="2023" name="Mol. Ecol. Resour.">
        <title>Chromosome-level genome assembly of a triploid poplar Populus alba 'Berolinensis'.</title>
        <authorList>
            <person name="Chen S."/>
            <person name="Yu Y."/>
            <person name="Wang X."/>
            <person name="Wang S."/>
            <person name="Zhang T."/>
            <person name="Zhou Y."/>
            <person name="He R."/>
            <person name="Meng N."/>
            <person name="Wang Y."/>
            <person name="Liu W."/>
            <person name="Liu Z."/>
            <person name="Liu J."/>
            <person name="Guo Q."/>
            <person name="Huang H."/>
            <person name="Sederoff R.R."/>
            <person name="Wang G."/>
            <person name="Qu G."/>
            <person name="Chen S."/>
        </authorList>
    </citation>
    <scope>NUCLEOTIDE SEQUENCE</scope>
    <source>
        <strain evidence="2">SC-2020</strain>
    </source>
</reference>
<comment type="caution">
    <text evidence="2">The sequence shown here is derived from an EMBL/GenBank/DDBJ whole genome shotgun (WGS) entry which is preliminary data.</text>
</comment>
<evidence type="ECO:0000256" key="1">
    <source>
        <dbReference type="SAM" id="MobiDB-lite"/>
    </source>
</evidence>
<evidence type="ECO:0000313" key="2">
    <source>
        <dbReference type="EMBL" id="KAJ7006668.1"/>
    </source>
</evidence>
<name>A0AAD6WBI6_9ROSI</name>
<dbReference type="EMBL" id="JAQIZT010000002">
    <property type="protein sequence ID" value="KAJ7006668.1"/>
    <property type="molecule type" value="Genomic_DNA"/>
</dbReference>
<keyword evidence="3" id="KW-1185">Reference proteome</keyword>
<protein>
    <submittedName>
        <fullName evidence="2">Uncharacterized protein</fullName>
    </submittedName>
</protein>
<dbReference type="AlphaFoldDB" id="A0AAD6WBI6"/>
<feature type="region of interest" description="Disordered" evidence="1">
    <location>
        <begin position="51"/>
        <end position="74"/>
    </location>
</feature>
<evidence type="ECO:0000313" key="3">
    <source>
        <dbReference type="Proteomes" id="UP001164929"/>
    </source>
</evidence>
<dbReference type="Proteomes" id="UP001164929">
    <property type="component" value="Chromosome 2"/>
</dbReference>
<sequence>MGYGDLSDRQELSCCSFVHVLKLDNGNTASVGPCSVRGPVMARQMAKQFDIQSSAMKDERKHPKSVTWPNADSP</sequence>
<proteinExistence type="predicted"/>